<dbReference type="SUPFAM" id="SSF111331">
    <property type="entry name" value="NAD kinase/diacylglycerol kinase-like"/>
    <property type="match status" value="1"/>
</dbReference>
<evidence type="ECO:0000256" key="6">
    <source>
        <dbReference type="ARBA" id="ARBA00022741"/>
    </source>
</evidence>
<evidence type="ECO:0000256" key="7">
    <source>
        <dbReference type="ARBA" id="ARBA00022777"/>
    </source>
</evidence>
<dbReference type="Pfam" id="PF00781">
    <property type="entry name" value="DAGK_cat"/>
    <property type="match status" value="1"/>
</dbReference>
<dbReference type="InterPro" id="IPR005218">
    <property type="entry name" value="Diacylglycerol/lipid_kinase"/>
</dbReference>
<dbReference type="PROSITE" id="PS50146">
    <property type="entry name" value="DAGK"/>
    <property type="match status" value="1"/>
</dbReference>
<dbReference type="EMBL" id="SDMR01000012">
    <property type="protein sequence ID" value="TBT94562.1"/>
    <property type="molecule type" value="Genomic_DNA"/>
</dbReference>
<proteinExistence type="inferred from homology"/>
<dbReference type="Pfam" id="PF19279">
    <property type="entry name" value="YegS_C"/>
    <property type="match status" value="1"/>
</dbReference>
<keyword evidence="4" id="KW-0808">Transferase</keyword>
<dbReference type="PANTHER" id="PTHR12358:SF106">
    <property type="entry name" value="LIPID KINASE YEGS"/>
    <property type="match status" value="1"/>
</dbReference>
<keyword evidence="5" id="KW-0479">Metal-binding</keyword>
<dbReference type="OrthoDB" id="142078at2"/>
<evidence type="ECO:0000256" key="8">
    <source>
        <dbReference type="ARBA" id="ARBA00022840"/>
    </source>
</evidence>
<comment type="cofactor">
    <cofactor evidence="1">
        <name>Mg(2+)</name>
        <dbReference type="ChEBI" id="CHEBI:18420"/>
    </cofactor>
</comment>
<dbReference type="InterPro" id="IPR017438">
    <property type="entry name" value="ATP-NAD_kinase_N"/>
</dbReference>
<keyword evidence="8" id="KW-0067">ATP-binding</keyword>
<sequence length="311" mass="32716">MTEVRRRLTLLVNPSSGRGKARRLLPRVVAELGRLLPDADVTVRLTTDYADARAQASRVIGEASGSDGLLMMGGDGMTSIGLNAAAQSGVPLGIVPAGTGNDFCRGVGLPTTVDQALAVIAAGHTEDLDLMSVDGELVDGSQRRWVGSILSSGFDEKVNWRNNHLPISLGAPSYAYSVIIELAKFKPLAYRIEIDGVPRELDSILIAVGNAGVFGGGMKGCPDADVRDGLLDVTIVHPVGRGTLIKLLPRLFDGTFAKHPAVELLRATEVGIDGDGLFGMADGEELGRPPFTCRAVPGAIRLYTPAPAWPS</sequence>
<dbReference type="InterPro" id="IPR050187">
    <property type="entry name" value="Lipid_Phosphate_FormReg"/>
</dbReference>
<evidence type="ECO:0000256" key="5">
    <source>
        <dbReference type="ARBA" id="ARBA00022723"/>
    </source>
</evidence>
<dbReference type="InterPro" id="IPR001206">
    <property type="entry name" value="Diacylglycerol_kinase_cat_dom"/>
</dbReference>
<dbReference type="GO" id="GO:0046872">
    <property type="term" value="F:metal ion binding"/>
    <property type="evidence" value="ECO:0007669"/>
    <property type="project" value="UniProtKB-KW"/>
</dbReference>
<dbReference type="InterPro" id="IPR045540">
    <property type="entry name" value="YegS/DAGK_C"/>
</dbReference>
<evidence type="ECO:0000256" key="9">
    <source>
        <dbReference type="ARBA" id="ARBA00022842"/>
    </source>
</evidence>
<feature type="domain" description="DAGKc" evidence="13">
    <location>
        <begin position="3"/>
        <end position="137"/>
    </location>
</feature>
<keyword evidence="11" id="KW-0594">Phospholipid biosynthesis</keyword>
<keyword evidence="6" id="KW-0547">Nucleotide-binding</keyword>
<evidence type="ECO:0000259" key="13">
    <source>
        <dbReference type="PROSITE" id="PS50146"/>
    </source>
</evidence>
<dbReference type="GO" id="GO:0005886">
    <property type="term" value="C:plasma membrane"/>
    <property type="evidence" value="ECO:0007669"/>
    <property type="project" value="TreeGrafter"/>
</dbReference>
<keyword evidence="15" id="KW-1185">Reference proteome</keyword>
<dbReference type="NCBIfam" id="TIGR00147">
    <property type="entry name" value="YegS/Rv2252/BmrU family lipid kinase"/>
    <property type="match status" value="1"/>
</dbReference>
<keyword evidence="10" id="KW-0443">Lipid metabolism</keyword>
<evidence type="ECO:0000313" key="15">
    <source>
        <dbReference type="Proteomes" id="UP000291933"/>
    </source>
</evidence>
<evidence type="ECO:0000313" key="14">
    <source>
        <dbReference type="EMBL" id="TBT94562.1"/>
    </source>
</evidence>
<reference evidence="14 15" key="1">
    <citation type="submission" date="2019-01" db="EMBL/GenBank/DDBJ databases">
        <title>Lactibacter flavus gen. nov., sp. nov., a novel bacterium of the family Propionibacteriaceae isolated from raw milk and dairy products.</title>
        <authorList>
            <person name="Huptas C."/>
            <person name="Wenning M."/>
            <person name="Breitenwieser F."/>
            <person name="Doll E."/>
            <person name="Von Neubeck M."/>
            <person name="Busse H.-J."/>
            <person name="Scherer S."/>
        </authorList>
    </citation>
    <scope>NUCLEOTIDE SEQUENCE [LARGE SCALE GENOMIC DNA]</scope>
    <source>
        <strain evidence="14 15">DSM 22130</strain>
    </source>
</reference>
<dbReference type="Gene3D" id="2.60.200.40">
    <property type="match status" value="1"/>
</dbReference>
<evidence type="ECO:0000256" key="4">
    <source>
        <dbReference type="ARBA" id="ARBA00022679"/>
    </source>
</evidence>
<dbReference type="AlphaFoldDB" id="A0A4Q9KJD5"/>
<evidence type="ECO:0000256" key="3">
    <source>
        <dbReference type="ARBA" id="ARBA00022516"/>
    </source>
</evidence>
<dbReference type="RefSeq" id="WP_131172460.1">
    <property type="nucleotide sequence ID" value="NZ_FXTL01000012.1"/>
</dbReference>
<keyword evidence="12" id="KW-1208">Phospholipid metabolism</keyword>
<dbReference type="Gene3D" id="3.40.50.10330">
    <property type="entry name" value="Probable inorganic polyphosphate/atp-NAD kinase, domain 1"/>
    <property type="match status" value="1"/>
</dbReference>
<name>A0A4Q9KJD5_PROTD</name>
<dbReference type="Proteomes" id="UP000291933">
    <property type="component" value="Unassembled WGS sequence"/>
</dbReference>
<keyword evidence="9" id="KW-0460">Magnesium</keyword>
<accession>A0A4Q9KJD5</accession>
<dbReference type="GO" id="GO:0008654">
    <property type="term" value="P:phospholipid biosynthetic process"/>
    <property type="evidence" value="ECO:0007669"/>
    <property type="project" value="UniProtKB-KW"/>
</dbReference>
<dbReference type="PANTHER" id="PTHR12358">
    <property type="entry name" value="SPHINGOSINE KINASE"/>
    <property type="match status" value="1"/>
</dbReference>
<dbReference type="SMART" id="SM00046">
    <property type="entry name" value="DAGKc"/>
    <property type="match status" value="1"/>
</dbReference>
<comment type="caution">
    <text evidence="14">The sequence shown here is derived from an EMBL/GenBank/DDBJ whole genome shotgun (WGS) entry which is preliminary data.</text>
</comment>
<comment type="similarity">
    <text evidence="2">Belongs to the diacylglycerol/lipid kinase family.</text>
</comment>
<keyword evidence="3" id="KW-0444">Lipid biosynthesis</keyword>
<evidence type="ECO:0000256" key="2">
    <source>
        <dbReference type="ARBA" id="ARBA00005983"/>
    </source>
</evidence>
<dbReference type="InterPro" id="IPR016064">
    <property type="entry name" value="NAD/diacylglycerol_kinase_sf"/>
</dbReference>
<organism evidence="14 15">
    <name type="scientific">Propioniciclava tarda</name>
    <dbReference type="NCBI Taxonomy" id="433330"/>
    <lineage>
        <taxon>Bacteria</taxon>
        <taxon>Bacillati</taxon>
        <taxon>Actinomycetota</taxon>
        <taxon>Actinomycetes</taxon>
        <taxon>Propionibacteriales</taxon>
        <taxon>Propionibacteriaceae</taxon>
        <taxon>Propioniciclava</taxon>
    </lineage>
</organism>
<evidence type="ECO:0000256" key="1">
    <source>
        <dbReference type="ARBA" id="ARBA00001946"/>
    </source>
</evidence>
<dbReference type="GO" id="GO:0016301">
    <property type="term" value="F:kinase activity"/>
    <property type="evidence" value="ECO:0007669"/>
    <property type="project" value="UniProtKB-KW"/>
</dbReference>
<keyword evidence="7 14" id="KW-0418">Kinase</keyword>
<dbReference type="GO" id="GO:0005524">
    <property type="term" value="F:ATP binding"/>
    <property type="evidence" value="ECO:0007669"/>
    <property type="project" value="UniProtKB-KW"/>
</dbReference>
<gene>
    <name evidence="14" type="ORF">ET996_10230</name>
</gene>
<evidence type="ECO:0000256" key="10">
    <source>
        <dbReference type="ARBA" id="ARBA00023098"/>
    </source>
</evidence>
<evidence type="ECO:0000256" key="11">
    <source>
        <dbReference type="ARBA" id="ARBA00023209"/>
    </source>
</evidence>
<evidence type="ECO:0000256" key="12">
    <source>
        <dbReference type="ARBA" id="ARBA00023264"/>
    </source>
</evidence>
<protein>
    <submittedName>
        <fullName evidence="14">YegS/Rv2252/BmrU family lipid kinase</fullName>
    </submittedName>
</protein>